<evidence type="ECO:0000256" key="2">
    <source>
        <dbReference type="ARBA" id="ARBA00022490"/>
    </source>
</evidence>
<dbReference type="RefSeq" id="WP_090040537.1">
    <property type="nucleotide sequence ID" value="NZ_FOKI01000010.1"/>
</dbReference>
<evidence type="ECO:0000256" key="4">
    <source>
        <dbReference type="ARBA" id="ARBA00023315"/>
    </source>
</evidence>
<feature type="domain" description="N-acetyltransferase" evidence="6">
    <location>
        <begin position="4"/>
        <end position="148"/>
    </location>
</feature>
<dbReference type="PANTHER" id="PTHR43420:SF44">
    <property type="entry name" value="ACETYLTRANSFERASE YPEA"/>
    <property type="match status" value="1"/>
</dbReference>
<dbReference type="EC" id="2.3.1.266" evidence="5"/>
<dbReference type="SUPFAM" id="SSF55729">
    <property type="entry name" value="Acyl-CoA N-acyltransferases (Nat)"/>
    <property type="match status" value="1"/>
</dbReference>
<dbReference type="Proteomes" id="UP000198619">
    <property type="component" value="Unassembled WGS sequence"/>
</dbReference>
<dbReference type="CDD" id="cd04301">
    <property type="entry name" value="NAT_SF"/>
    <property type="match status" value="1"/>
</dbReference>
<dbReference type="Gene3D" id="3.40.630.30">
    <property type="match status" value="1"/>
</dbReference>
<keyword evidence="3 7" id="KW-0808">Transferase</keyword>
<evidence type="ECO:0000313" key="8">
    <source>
        <dbReference type="Proteomes" id="UP000198619"/>
    </source>
</evidence>
<comment type="subcellular location">
    <subcellularLocation>
        <location evidence="5">Cytoplasm</location>
    </subcellularLocation>
</comment>
<keyword evidence="4" id="KW-0012">Acyltransferase</keyword>
<dbReference type="GO" id="GO:0005737">
    <property type="term" value="C:cytoplasm"/>
    <property type="evidence" value="ECO:0007669"/>
    <property type="project" value="UniProtKB-SubCell"/>
</dbReference>
<evidence type="ECO:0000256" key="1">
    <source>
        <dbReference type="ARBA" id="ARBA00005395"/>
    </source>
</evidence>
<dbReference type="InterPro" id="IPR000182">
    <property type="entry name" value="GNAT_dom"/>
</dbReference>
<evidence type="ECO:0000256" key="3">
    <source>
        <dbReference type="ARBA" id="ARBA00022679"/>
    </source>
</evidence>
<protein>
    <recommendedName>
        <fullName evidence="5">[Ribosomal protein bS18]-alanine N-acetyltransferase</fullName>
        <ecNumber evidence="5">2.3.1.266</ecNumber>
    </recommendedName>
</protein>
<dbReference type="OrthoDB" id="9794566at2"/>
<comment type="similarity">
    <text evidence="1 5">Belongs to the acetyltransferase family. RimI subfamily.</text>
</comment>
<name>A0A1I0XZS8_9CLOT</name>
<keyword evidence="7" id="KW-0689">Ribosomal protein</keyword>
<dbReference type="STRING" id="84698.SAMN04488528_1010109"/>
<proteinExistence type="inferred from homology"/>
<dbReference type="EMBL" id="FOKI01000010">
    <property type="protein sequence ID" value="SFB06535.1"/>
    <property type="molecule type" value="Genomic_DNA"/>
</dbReference>
<evidence type="ECO:0000313" key="7">
    <source>
        <dbReference type="EMBL" id="SFB06535.1"/>
    </source>
</evidence>
<dbReference type="InterPro" id="IPR006464">
    <property type="entry name" value="AcTrfase_RimI/Ard1"/>
</dbReference>
<gene>
    <name evidence="7" type="ORF">SAMN04488528_1010109</name>
</gene>
<sequence>MINVEIIEFTDKYIDDVTEISKLSFKIPWSRESIEKELKNPFSKYVLAKVDNEIIGFGGMWFIVDEGHITNIAVHSKFRGLGIGSALLSSLINICKECNGVAMTLEVRFSNIAAQALYSKFGFKNEGVRKKYYSDNGEDAIIMWKHGI</sequence>
<dbReference type="InterPro" id="IPR016181">
    <property type="entry name" value="Acyl_CoA_acyltransferase"/>
</dbReference>
<dbReference type="Pfam" id="PF00583">
    <property type="entry name" value="Acetyltransf_1"/>
    <property type="match status" value="1"/>
</dbReference>
<dbReference type="InterPro" id="IPR050680">
    <property type="entry name" value="YpeA/RimI_acetyltransf"/>
</dbReference>
<accession>A0A1I0XZS8</accession>
<comment type="function">
    <text evidence="5">Acetylates the N-terminal alanine of ribosomal protein bS18.</text>
</comment>
<reference evidence="7 8" key="1">
    <citation type="submission" date="2016-10" db="EMBL/GenBank/DDBJ databases">
        <authorList>
            <person name="de Groot N.N."/>
        </authorList>
    </citation>
    <scope>NUCLEOTIDE SEQUENCE [LARGE SCALE GENOMIC DNA]</scope>
    <source>
        <strain evidence="7 8">DSM 12271</strain>
    </source>
</reference>
<dbReference type="PROSITE" id="PS51186">
    <property type="entry name" value="GNAT"/>
    <property type="match status" value="1"/>
</dbReference>
<evidence type="ECO:0000256" key="5">
    <source>
        <dbReference type="RuleBase" id="RU363094"/>
    </source>
</evidence>
<organism evidence="7 8">
    <name type="scientific">Clostridium frigidicarnis</name>
    <dbReference type="NCBI Taxonomy" id="84698"/>
    <lineage>
        <taxon>Bacteria</taxon>
        <taxon>Bacillati</taxon>
        <taxon>Bacillota</taxon>
        <taxon>Clostridia</taxon>
        <taxon>Eubacteriales</taxon>
        <taxon>Clostridiaceae</taxon>
        <taxon>Clostridium</taxon>
    </lineage>
</organism>
<dbReference type="NCBIfam" id="TIGR01575">
    <property type="entry name" value="rimI"/>
    <property type="match status" value="1"/>
</dbReference>
<keyword evidence="2 5" id="KW-0963">Cytoplasm</keyword>
<dbReference type="PANTHER" id="PTHR43420">
    <property type="entry name" value="ACETYLTRANSFERASE"/>
    <property type="match status" value="1"/>
</dbReference>
<dbReference type="AlphaFoldDB" id="A0A1I0XZS8"/>
<keyword evidence="8" id="KW-1185">Reference proteome</keyword>
<keyword evidence="7" id="KW-0687">Ribonucleoprotein</keyword>
<dbReference type="GO" id="GO:0005840">
    <property type="term" value="C:ribosome"/>
    <property type="evidence" value="ECO:0007669"/>
    <property type="project" value="UniProtKB-KW"/>
</dbReference>
<evidence type="ECO:0000259" key="6">
    <source>
        <dbReference type="PROSITE" id="PS51186"/>
    </source>
</evidence>
<comment type="catalytic activity">
    <reaction evidence="5">
        <text>N-terminal L-alanyl-[ribosomal protein bS18] + acetyl-CoA = N-terminal N(alpha)-acetyl-L-alanyl-[ribosomal protein bS18] + CoA + H(+)</text>
        <dbReference type="Rhea" id="RHEA:43756"/>
        <dbReference type="Rhea" id="RHEA-COMP:10676"/>
        <dbReference type="Rhea" id="RHEA-COMP:10677"/>
        <dbReference type="ChEBI" id="CHEBI:15378"/>
        <dbReference type="ChEBI" id="CHEBI:57287"/>
        <dbReference type="ChEBI" id="CHEBI:57288"/>
        <dbReference type="ChEBI" id="CHEBI:64718"/>
        <dbReference type="ChEBI" id="CHEBI:83683"/>
        <dbReference type="EC" id="2.3.1.266"/>
    </reaction>
</comment>
<dbReference type="GO" id="GO:0008999">
    <property type="term" value="F:protein-N-terminal-alanine acetyltransferase activity"/>
    <property type="evidence" value="ECO:0007669"/>
    <property type="project" value="UniProtKB-EC"/>
</dbReference>